<dbReference type="SUPFAM" id="SSF53850">
    <property type="entry name" value="Periplasmic binding protein-like II"/>
    <property type="match status" value="1"/>
</dbReference>
<evidence type="ECO:0000256" key="1">
    <source>
        <dbReference type="ARBA" id="ARBA00009437"/>
    </source>
</evidence>
<evidence type="ECO:0000313" key="6">
    <source>
        <dbReference type="EMBL" id="QJW83887.1"/>
    </source>
</evidence>
<keyword evidence="3" id="KW-0238">DNA-binding</keyword>
<dbReference type="Proteomes" id="UP000500826">
    <property type="component" value="Chromosome"/>
</dbReference>
<dbReference type="EMBL" id="CP053418">
    <property type="protein sequence ID" value="QJW83887.1"/>
    <property type="molecule type" value="Genomic_DNA"/>
</dbReference>
<evidence type="ECO:0000313" key="7">
    <source>
        <dbReference type="Proteomes" id="UP000500826"/>
    </source>
</evidence>
<dbReference type="InterPro" id="IPR005119">
    <property type="entry name" value="LysR_subst-bd"/>
</dbReference>
<keyword evidence="7" id="KW-1185">Reference proteome</keyword>
<sequence length="108" mass="12591">MRPDGREHLLDRVLEDKGWQRHVTLELSHFMSLLALLPGSDLVATVPDDIATVVGRHVRLKHIELPFRPPQIHVQQYWHRRMQDDPANRWLRGVFHAVNRRDADAGLP</sequence>
<dbReference type="Gene3D" id="3.40.190.10">
    <property type="entry name" value="Periplasmic binding protein-like II"/>
    <property type="match status" value="2"/>
</dbReference>
<evidence type="ECO:0000256" key="4">
    <source>
        <dbReference type="ARBA" id="ARBA00023163"/>
    </source>
</evidence>
<comment type="similarity">
    <text evidence="1">Belongs to the LysR transcriptional regulatory family.</text>
</comment>
<evidence type="ECO:0000256" key="2">
    <source>
        <dbReference type="ARBA" id="ARBA00023015"/>
    </source>
</evidence>
<evidence type="ECO:0000256" key="3">
    <source>
        <dbReference type="ARBA" id="ARBA00023125"/>
    </source>
</evidence>
<reference evidence="6 7" key="2">
    <citation type="submission" date="2020-05" db="EMBL/GenBank/DDBJ databases">
        <authorList>
            <person name="Khan S.A."/>
            <person name="Jeon C.O."/>
            <person name="Chun B.H."/>
        </authorList>
    </citation>
    <scope>NUCLEOTIDE SEQUENCE [LARGE SCALE GENOMIC DNA]</scope>
    <source>
        <strain evidence="6 7">H242</strain>
    </source>
</reference>
<proteinExistence type="inferred from homology"/>
<keyword evidence="2" id="KW-0805">Transcription regulation</keyword>
<gene>
    <name evidence="6" type="ORF">HK414_07480</name>
</gene>
<evidence type="ECO:0000259" key="5">
    <source>
        <dbReference type="Pfam" id="PF03466"/>
    </source>
</evidence>
<dbReference type="Pfam" id="PF03466">
    <property type="entry name" value="LysR_substrate"/>
    <property type="match status" value="1"/>
</dbReference>
<dbReference type="PANTHER" id="PTHR30118:SF15">
    <property type="entry name" value="TRANSCRIPTIONAL REGULATORY PROTEIN"/>
    <property type="match status" value="1"/>
</dbReference>
<keyword evidence="4" id="KW-0804">Transcription</keyword>
<dbReference type="PANTHER" id="PTHR30118">
    <property type="entry name" value="HTH-TYPE TRANSCRIPTIONAL REGULATOR LEUO-RELATED"/>
    <property type="match status" value="1"/>
</dbReference>
<organism evidence="6 7">
    <name type="scientific">Ramlibacter terrae</name>
    <dbReference type="NCBI Taxonomy" id="2732511"/>
    <lineage>
        <taxon>Bacteria</taxon>
        <taxon>Pseudomonadati</taxon>
        <taxon>Pseudomonadota</taxon>
        <taxon>Betaproteobacteria</taxon>
        <taxon>Burkholderiales</taxon>
        <taxon>Comamonadaceae</taxon>
        <taxon>Ramlibacter</taxon>
    </lineage>
</organism>
<dbReference type="InterPro" id="IPR050389">
    <property type="entry name" value="LysR-type_TF"/>
</dbReference>
<reference evidence="6 7" key="1">
    <citation type="submission" date="2020-05" db="EMBL/GenBank/DDBJ databases">
        <title>Ramlibacter rhizophilus sp. nov., isolated from rhizosphere soil of national flower Mugunghwa from South Korea.</title>
        <authorList>
            <person name="Zheng-Fei Y."/>
            <person name="Huan T."/>
        </authorList>
    </citation>
    <scope>NUCLEOTIDE SEQUENCE [LARGE SCALE GENOMIC DNA]</scope>
    <source>
        <strain evidence="6 7">H242</strain>
    </source>
</reference>
<accession>A0ABX6P2E5</accession>
<name>A0ABX6P2E5_9BURK</name>
<protein>
    <recommendedName>
        <fullName evidence="5">LysR substrate-binding domain-containing protein</fullName>
    </recommendedName>
</protein>
<feature type="domain" description="LysR substrate-binding" evidence="5">
    <location>
        <begin position="4"/>
        <end position="97"/>
    </location>
</feature>